<dbReference type="AlphaFoldDB" id="A0A8S0TLQ9"/>
<dbReference type="Gramene" id="OE9A008129T1">
    <property type="protein sequence ID" value="OE9A008129C1"/>
    <property type="gene ID" value="OE9A008129"/>
</dbReference>
<evidence type="ECO:0000313" key="3">
    <source>
        <dbReference type="Proteomes" id="UP000594638"/>
    </source>
</evidence>
<evidence type="ECO:0000259" key="1">
    <source>
        <dbReference type="Pfam" id="PF10536"/>
    </source>
</evidence>
<feature type="domain" description="Aminotransferase-like plant mobile" evidence="1">
    <location>
        <begin position="2"/>
        <end position="183"/>
    </location>
</feature>
<protein>
    <recommendedName>
        <fullName evidence="1">Aminotransferase-like plant mobile domain-containing protein</fullName>
    </recommendedName>
</protein>
<comment type="caution">
    <text evidence="2">The sequence shown here is derived from an EMBL/GenBank/DDBJ whole genome shotgun (WGS) entry which is preliminary data.</text>
</comment>
<dbReference type="Proteomes" id="UP000594638">
    <property type="component" value="Unassembled WGS sequence"/>
</dbReference>
<dbReference type="GO" id="GO:0010073">
    <property type="term" value="P:meristem maintenance"/>
    <property type="evidence" value="ECO:0007669"/>
    <property type="project" value="InterPro"/>
</dbReference>
<dbReference type="OrthoDB" id="1572276at2759"/>
<sequence length="193" mass="22247">MNKAALPVAVSLSKSTKLALAPAILADIYRILSTLKGALVTYEKCKIRQGKKKDVEAKVTTPFQLMQAWIWERFPTIGSMTNLIGFGGPRLAQWHIIKVVGTKKLKCYLHKMALKKNQLVALHEFCKRLLTQMVYKENYYWELLKSSLRDEFEGLVRCLRPKELVSLEVDCIEQYLPHRVALQLAWIKIFQVL</sequence>
<evidence type="ECO:0000313" key="2">
    <source>
        <dbReference type="EMBL" id="CAA3006341.1"/>
    </source>
</evidence>
<dbReference type="PANTHER" id="PTHR46033">
    <property type="entry name" value="PROTEIN MAIN-LIKE 2"/>
    <property type="match status" value="1"/>
</dbReference>
<name>A0A8S0TLQ9_OLEEU</name>
<dbReference type="PANTHER" id="PTHR46033:SF67">
    <property type="entry name" value="AMINOTRANSFERASE-LIKE, PLANT MOBILE DOMAIN FAMILY PROTEIN"/>
    <property type="match status" value="1"/>
</dbReference>
<organism evidence="2 3">
    <name type="scientific">Olea europaea subsp. europaea</name>
    <dbReference type="NCBI Taxonomy" id="158383"/>
    <lineage>
        <taxon>Eukaryota</taxon>
        <taxon>Viridiplantae</taxon>
        <taxon>Streptophyta</taxon>
        <taxon>Embryophyta</taxon>
        <taxon>Tracheophyta</taxon>
        <taxon>Spermatophyta</taxon>
        <taxon>Magnoliopsida</taxon>
        <taxon>eudicotyledons</taxon>
        <taxon>Gunneridae</taxon>
        <taxon>Pentapetalae</taxon>
        <taxon>asterids</taxon>
        <taxon>lamiids</taxon>
        <taxon>Lamiales</taxon>
        <taxon>Oleaceae</taxon>
        <taxon>Oleeae</taxon>
        <taxon>Olea</taxon>
    </lineage>
</organism>
<accession>A0A8S0TLQ9</accession>
<reference evidence="2 3" key="1">
    <citation type="submission" date="2019-12" db="EMBL/GenBank/DDBJ databases">
        <authorList>
            <person name="Alioto T."/>
            <person name="Alioto T."/>
            <person name="Gomez Garrido J."/>
        </authorList>
    </citation>
    <scope>NUCLEOTIDE SEQUENCE [LARGE SCALE GENOMIC DNA]</scope>
</reference>
<dbReference type="Pfam" id="PF10536">
    <property type="entry name" value="PMD"/>
    <property type="match status" value="1"/>
</dbReference>
<gene>
    <name evidence="2" type="ORF">OLEA9_A008129</name>
</gene>
<proteinExistence type="predicted"/>
<dbReference type="InterPro" id="IPR044824">
    <property type="entry name" value="MAIN-like"/>
</dbReference>
<dbReference type="InterPro" id="IPR019557">
    <property type="entry name" value="AminoTfrase-like_pln_mobile"/>
</dbReference>
<keyword evidence="3" id="KW-1185">Reference proteome</keyword>
<dbReference type="EMBL" id="CACTIH010007260">
    <property type="protein sequence ID" value="CAA3006341.1"/>
    <property type="molecule type" value="Genomic_DNA"/>
</dbReference>